<accession>A0A191T930</accession>
<organism evidence="1">
    <name type="scientific">Escherichia coli</name>
    <dbReference type="NCBI Taxonomy" id="562"/>
    <lineage>
        <taxon>Bacteria</taxon>
        <taxon>Pseudomonadati</taxon>
        <taxon>Pseudomonadota</taxon>
        <taxon>Gammaproteobacteria</taxon>
        <taxon>Enterobacterales</taxon>
        <taxon>Enterobacteriaceae</taxon>
        <taxon>Escherichia</taxon>
    </lineage>
</organism>
<keyword evidence="1" id="KW-0614">Plasmid</keyword>
<geneLocation type="plasmid" evidence="1">
    <name>ECO37P2</name>
</geneLocation>
<reference evidence="1" key="1">
    <citation type="submission" date="2016-03" db="EMBL/GenBank/DDBJ databases">
        <title>Resistome analysis of KPC-2-producing Escherichia coli ST224 strain isolated in Brazil using whole genome sequencing.</title>
        <authorList>
            <person name="Rossi I.G."/>
            <person name="Araujo B.F."/>
            <person name="Cerdeira L.T."/>
            <person name="Campos P.A."/>
            <person name="Royer S."/>
            <person name="Ferreira M.L."/>
            <person name="Batistao D.W.F."/>
            <person name="Souza T.A."/>
            <person name="Vancan S.I.S."/>
            <person name="Lincopan N."/>
            <person name="Gontijo-Filho P.P."/>
            <person name="Ribas R.M."/>
        </authorList>
    </citation>
    <scope>NUCLEOTIDE SEQUENCE</scope>
    <source>
        <strain evidence="1">ECO37</strain>
        <plasmid evidence="1">ECO37P2</plasmid>
    </source>
</reference>
<dbReference type="RefSeq" id="WP_073535384.1">
    <property type="nucleotide sequence ID" value="NZ_BFMM01000464.1"/>
</dbReference>
<evidence type="ECO:0000313" key="1">
    <source>
        <dbReference type="EMBL" id="ANI75600.1"/>
    </source>
</evidence>
<dbReference type="AlphaFoldDB" id="A0A191T930"/>
<proteinExistence type="predicted"/>
<sequence length="136" mass="15314">MLHYYEDTKGGKSYKSVAVRLDLDGKLNRILSAFSEGVNVGKKNIIEAVFNISIGNDDFFSTFDPHKDWKPQVVYEGYCSVGVSIQLDAYLNFKITTLSRKAGINKKKLLILVLDQFIESLPVITLVKKKLALKVK</sequence>
<dbReference type="EMBL" id="KU963390">
    <property type="protein sequence ID" value="ANI75600.1"/>
    <property type="molecule type" value="Genomic_DNA"/>
</dbReference>
<dbReference type="EMBL" id="KU963390">
    <property type="protein sequence ID" value="ANI75656.1"/>
    <property type="molecule type" value="Genomic_DNA"/>
</dbReference>
<name>A0A191T930_ECOLX</name>
<protein>
    <submittedName>
        <fullName evidence="1">Uncharacterized protein</fullName>
    </submittedName>
</protein>